<sequence>MGSKHAHYFKDVADLDELDVYMVCELFGVQDSSGATQHALKKLLLPGQRGAGKGLIQDLKEASDSIIRRIAILEFLEKREGAVLSQLDQAAYEEMHAAVVAAPLPVEPAGDTEIPVFQRVMRSRSSGQCSPEPLQYEGHGYLYFPLYSQEDQQLHTDQGRMTVPKHWKTGQKTFAGMHHEAIVVAYPKGSGDPVRGMATEIEWDKMGEYRLATLDEGGWWRWDPRHDSKMPSQLAKDDLVLVSSNSGDIDRRARTADSWTWYCGVTDSALTVINRWRYANPGPILG</sequence>
<evidence type="ECO:0000313" key="1">
    <source>
        <dbReference type="EMBL" id="AIU44307.1"/>
    </source>
</evidence>
<reference evidence="2" key="1">
    <citation type="submission" date="2014-10" db="EMBL/GenBank/DDBJ databases">
        <title>Draft genome sequence of lytic bacteriophage specific to a multidrug resistant bacterium Delftia tsuruhatensis ARB-1.</title>
        <authorList>
            <person name="Bhattacharjee A.S."/>
            <person name="Motlagh A.M."/>
            <person name="Goel R."/>
        </authorList>
    </citation>
    <scope>NUCLEOTIDE SEQUENCE [LARGE SCALE GENOMIC DNA]</scope>
</reference>
<dbReference type="OrthoDB" id="15431at10239"/>
<dbReference type="KEGG" id="vg:24638738"/>
<evidence type="ECO:0000313" key="2">
    <source>
        <dbReference type="Proteomes" id="UP000030040"/>
    </source>
</evidence>
<dbReference type="GeneID" id="24638738"/>
<protein>
    <submittedName>
        <fullName evidence="1">Uncharacterized protein</fullName>
    </submittedName>
</protein>
<name>A0A097PAL3_9CAUD</name>
<organism evidence="1 2">
    <name type="scientific">Delftia phage RG-2014</name>
    <dbReference type="NCBI Taxonomy" id="1563661"/>
    <lineage>
        <taxon>Viruses</taxon>
        <taxon>Duplodnaviria</taxon>
        <taxon>Heunggongvirae</taxon>
        <taxon>Uroviricota</taxon>
        <taxon>Caudoviricetes</taxon>
        <taxon>Schitoviridae</taxon>
        <taxon>Dendoorenvirus</taxon>
        <taxon>Dendoorenvirus RG2014</taxon>
    </lineage>
</organism>
<accession>A0A097PAL3</accession>
<proteinExistence type="predicted"/>
<gene>
    <name evidence="1" type="ORF">RG2014_053</name>
</gene>
<dbReference type="Proteomes" id="UP000030040">
    <property type="component" value="Segment"/>
</dbReference>
<dbReference type="EMBL" id="KM879221">
    <property type="protein sequence ID" value="AIU44307.1"/>
    <property type="molecule type" value="Genomic_DNA"/>
</dbReference>
<dbReference type="RefSeq" id="YP_009148416.1">
    <property type="nucleotide sequence ID" value="NC_027348.2"/>
</dbReference>
<keyword evidence="2" id="KW-1185">Reference proteome</keyword>